<dbReference type="PRINTS" id="PR00628">
    <property type="entry name" value="INSULINRSI"/>
</dbReference>
<feature type="region of interest" description="Disordered" evidence="10">
    <location>
        <begin position="471"/>
        <end position="503"/>
    </location>
</feature>
<dbReference type="PROSITE" id="PS50003">
    <property type="entry name" value="PH_DOMAIN"/>
    <property type="match status" value="1"/>
</dbReference>
<sequence length="910" mass="100989">MQRGRKRFFVLHQDSYNGSARIDCYESEKRFRYGATPKLSVPLKQCFNINKKVSLSADGKFKYCIAVYTYSDCLLLGCETEQEQEAWLQTLLGVLVNTQSTGSADDFRRPCFEHVWDVKILKNKGITEKTPKLAGFFRFCLNSCSVYFYKVNTQDEFYEFPLVYISNYGHQGNMFFLRVGRSALTGSGELWMNTEDVLDAVNIHETMKQILEENHELRQRNMPVEPRRAYAPNSMRSNSVSVSGQSGEMFNVGDSRLRAISESEKTLQKYDSFSLQACSSYPCFNSLRGHFNYLQSRSVPGVPAHDNNSQSIGCFSVGGSVAYSRSASHSPSIRRNIALTGFNMHNSAVGSRSGHSTDSVGSTSTYSEADRVSVRSGYRHNPLDLVGVELSNRSAMSADGSSDRFPGLTCSPVFLEKACMEGKELFPAGSQESMSSNVITHFAEVHSPADCLGSFRRMTLDSGCVDAASPREGTSVMPTSYSSEQISDYTPMAPSPSEKLSKGRAQGSWNMDEIRPYPHEFDGSTPPSRAYSCGSKPSSTSSFKQPSWLRKLHLPFSDERKRAHSFGNWNKFVLRKNSSSYLGSDSSDSCLRARSDSCGSDEYASTSRNGTRCQPRTRLFDSKFSSCSEDLVEIDFRTASSSFGQSQSGSLGSTDSLGRSRANSMGTNNMIFKQTWLPKVEQITEQELTPSVRLVQDLFDHERNIPSDTVADYVPMSPCVSIQIAESVAPDSPFSNQEPSRSSDYLEMTCDPSTSTDFRMSSANDQQCNKIGKLEFNFPGTKTDSASDEASLHCLKTVSSRKKTGTSRRHTTSDPCSSSVEETQMKRMKRNPNTAVQYPLSECSSSIQLLKKLGRRSWHGDCVDEVDQTVVRDDCVFNEATMLMNAGNTKAASCRTEGDYVFVCPPPPSC</sequence>
<keyword evidence="4" id="KW-0341">Growth regulation</keyword>
<feature type="compositionally biased region" description="Low complexity" evidence="10">
    <location>
        <begin position="642"/>
        <end position="661"/>
    </location>
</feature>
<evidence type="ECO:0000256" key="5">
    <source>
        <dbReference type="ARBA" id="ARBA00022737"/>
    </source>
</evidence>
<evidence type="ECO:0000313" key="13">
    <source>
        <dbReference type="Proteomes" id="UP000030665"/>
    </source>
</evidence>
<dbReference type="SMART" id="SM01244">
    <property type="entry name" value="IRS"/>
    <property type="match status" value="1"/>
</dbReference>
<evidence type="ECO:0000256" key="9">
    <source>
        <dbReference type="ARBA" id="ARBA00046145"/>
    </source>
</evidence>
<keyword evidence="7" id="KW-0896">Oogenesis</keyword>
<evidence type="ECO:0000256" key="3">
    <source>
        <dbReference type="ARBA" id="ARBA00022553"/>
    </source>
</evidence>
<feature type="region of interest" description="Disordered" evidence="10">
    <location>
        <begin position="801"/>
        <end position="831"/>
    </location>
</feature>
<dbReference type="SUPFAM" id="SSF50729">
    <property type="entry name" value="PH domain-like"/>
    <property type="match status" value="2"/>
</dbReference>
<dbReference type="InterPro" id="IPR011993">
    <property type="entry name" value="PH-like_dom_sf"/>
</dbReference>
<dbReference type="GO" id="GO:0005158">
    <property type="term" value="F:insulin receptor binding"/>
    <property type="evidence" value="ECO:0007669"/>
    <property type="project" value="InterPro"/>
</dbReference>
<dbReference type="Pfam" id="PF00169">
    <property type="entry name" value="PH"/>
    <property type="match status" value="1"/>
</dbReference>
<dbReference type="AlphaFoldDB" id="A0A077Z2M1"/>
<dbReference type="Gene3D" id="2.30.29.30">
    <property type="entry name" value="Pleckstrin-homology domain (PH domain)/Phosphotyrosine-binding domain (PTB)"/>
    <property type="match status" value="2"/>
</dbReference>
<evidence type="ECO:0000256" key="2">
    <source>
        <dbReference type="ARBA" id="ARBA00015710"/>
    </source>
</evidence>
<evidence type="ECO:0000256" key="6">
    <source>
        <dbReference type="ARBA" id="ARBA00022782"/>
    </source>
</evidence>
<proteinExistence type="predicted"/>
<dbReference type="SMART" id="SM00310">
    <property type="entry name" value="PTBI"/>
    <property type="match status" value="1"/>
</dbReference>
<feature type="compositionally biased region" description="Polar residues" evidence="10">
    <location>
        <begin position="476"/>
        <end position="488"/>
    </location>
</feature>
<reference evidence="12" key="1">
    <citation type="submission" date="2014-01" db="EMBL/GenBank/DDBJ databases">
        <authorList>
            <person name="Aslett M."/>
        </authorList>
    </citation>
    <scope>NUCLEOTIDE SEQUENCE</scope>
</reference>
<keyword evidence="6" id="KW-0221">Differentiation</keyword>
<evidence type="ECO:0000256" key="7">
    <source>
        <dbReference type="ARBA" id="ARBA00022943"/>
    </source>
</evidence>
<comment type="subunit">
    <text evidence="1">Bindings to phosphatidylinositol 3-kinase and SHP2.</text>
</comment>
<dbReference type="GO" id="GO:0043548">
    <property type="term" value="F:phosphatidylinositol 3-kinase binding"/>
    <property type="evidence" value="ECO:0007669"/>
    <property type="project" value="TreeGrafter"/>
</dbReference>
<evidence type="ECO:0000259" key="11">
    <source>
        <dbReference type="PROSITE" id="PS50003"/>
    </source>
</evidence>
<dbReference type="GO" id="GO:0048477">
    <property type="term" value="P:oogenesis"/>
    <property type="evidence" value="ECO:0007669"/>
    <property type="project" value="UniProtKB-KW"/>
</dbReference>
<protein>
    <recommendedName>
        <fullName evidence="2">Insulin receptor substrate 1</fullName>
    </recommendedName>
    <alternativeName>
        <fullName evidence="8">Protein chico</fullName>
    </alternativeName>
</protein>
<dbReference type="STRING" id="36087.A0A077Z2M1"/>
<evidence type="ECO:0000256" key="10">
    <source>
        <dbReference type="SAM" id="MobiDB-lite"/>
    </source>
</evidence>
<feature type="compositionally biased region" description="Polar residues" evidence="10">
    <location>
        <begin position="535"/>
        <end position="544"/>
    </location>
</feature>
<feature type="region of interest" description="Disordered" evidence="10">
    <location>
        <begin position="521"/>
        <end position="544"/>
    </location>
</feature>
<dbReference type="Pfam" id="PF02174">
    <property type="entry name" value="IRS"/>
    <property type="match status" value="1"/>
</dbReference>
<keyword evidence="5" id="KW-0677">Repeat</keyword>
<dbReference type="Proteomes" id="UP000030665">
    <property type="component" value="Unassembled WGS sequence"/>
</dbReference>
<dbReference type="GO" id="GO:0005886">
    <property type="term" value="C:plasma membrane"/>
    <property type="evidence" value="ECO:0007669"/>
    <property type="project" value="TreeGrafter"/>
</dbReference>
<comment type="function">
    <text evidence="9">Activates phosphatidylinositol 3-kinase when bound to the regulatory p85 subunit. May mediate the control of various cellular processes by insulin-like peptides. When phosphorylated by the insulin receptor binds specifically to various cellular proteins containing SH2 domains. Involved in control of cell proliferation, cell size, and body and organ growth throughout development. Also has a role in a signaling pathway controlling the physiological response required to endure periods of low nutrient conditions. Insulin/insulin-like growth factor (IGF) signaling pathway has a role in regulating aging and is necessary in the ovary for vitellogenic maturation.</text>
</comment>
<dbReference type="OrthoDB" id="946068at2759"/>
<dbReference type="EMBL" id="HG805888">
    <property type="protein sequence ID" value="CDW54281.1"/>
    <property type="molecule type" value="Genomic_DNA"/>
</dbReference>
<dbReference type="InterPro" id="IPR039011">
    <property type="entry name" value="IRS"/>
</dbReference>
<feature type="region of interest" description="Disordered" evidence="10">
    <location>
        <begin position="642"/>
        <end position="662"/>
    </location>
</feature>
<dbReference type="GO" id="GO:0008286">
    <property type="term" value="P:insulin receptor signaling pathway"/>
    <property type="evidence" value="ECO:0007669"/>
    <property type="project" value="InterPro"/>
</dbReference>
<keyword evidence="12" id="KW-0675">Receptor</keyword>
<feature type="compositionally biased region" description="Polar residues" evidence="10">
    <location>
        <begin position="813"/>
        <end position="822"/>
    </location>
</feature>
<keyword evidence="13" id="KW-1185">Reference proteome</keyword>
<dbReference type="PANTHER" id="PTHR10614">
    <property type="entry name" value="INSULIN RECEPTOR SUBSTRATE"/>
    <property type="match status" value="1"/>
</dbReference>
<feature type="compositionally biased region" description="Basic residues" evidence="10">
    <location>
        <begin position="801"/>
        <end position="810"/>
    </location>
</feature>
<evidence type="ECO:0000256" key="1">
    <source>
        <dbReference type="ARBA" id="ARBA00011440"/>
    </source>
</evidence>
<evidence type="ECO:0000256" key="8">
    <source>
        <dbReference type="ARBA" id="ARBA00033282"/>
    </source>
</evidence>
<keyword evidence="3" id="KW-0597">Phosphoprotein</keyword>
<evidence type="ECO:0000256" key="4">
    <source>
        <dbReference type="ARBA" id="ARBA00022604"/>
    </source>
</evidence>
<dbReference type="GO" id="GO:0005829">
    <property type="term" value="C:cytosol"/>
    <property type="evidence" value="ECO:0007669"/>
    <property type="project" value="TreeGrafter"/>
</dbReference>
<evidence type="ECO:0000313" key="12">
    <source>
        <dbReference type="EMBL" id="CDW54281.1"/>
    </source>
</evidence>
<feature type="domain" description="PH" evidence="11">
    <location>
        <begin position="1"/>
        <end position="96"/>
    </location>
</feature>
<gene>
    <name evidence="12" type="ORF">TTRE_0000255101</name>
</gene>
<dbReference type="InterPro" id="IPR001849">
    <property type="entry name" value="PH_domain"/>
</dbReference>
<accession>A0A077Z2M1</accession>
<reference evidence="12" key="2">
    <citation type="submission" date="2014-03" db="EMBL/GenBank/DDBJ databases">
        <title>The whipworm genome and dual-species transcriptomics of an intimate host-pathogen interaction.</title>
        <authorList>
            <person name="Foth B.J."/>
            <person name="Tsai I.J."/>
            <person name="Reid A.J."/>
            <person name="Bancroft A.J."/>
            <person name="Nichol S."/>
            <person name="Tracey A."/>
            <person name="Holroyd N."/>
            <person name="Cotton J.A."/>
            <person name="Stanley E.J."/>
            <person name="Zarowiecki M."/>
            <person name="Liu J.Z."/>
            <person name="Huckvale T."/>
            <person name="Cooper P.J."/>
            <person name="Grencis R.K."/>
            <person name="Berriman M."/>
        </authorList>
    </citation>
    <scope>NUCLEOTIDE SEQUENCE [LARGE SCALE GENOMIC DNA]</scope>
</reference>
<organism evidence="12 13">
    <name type="scientific">Trichuris trichiura</name>
    <name type="common">Whipworm</name>
    <name type="synonym">Trichocephalus trichiurus</name>
    <dbReference type="NCBI Taxonomy" id="36087"/>
    <lineage>
        <taxon>Eukaryota</taxon>
        <taxon>Metazoa</taxon>
        <taxon>Ecdysozoa</taxon>
        <taxon>Nematoda</taxon>
        <taxon>Enoplea</taxon>
        <taxon>Dorylaimia</taxon>
        <taxon>Trichinellida</taxon>
        <taxon>Trichuridae</taxon>
        <taxon>Trichuris</taxon>
    </lineage>
</organism>
<name>A0A077Z2M1_TRITR</name>
<dbReference type="PANTHER" id="PTHR10614:SF13">
    <property type="entry name" value="INSULIN RECEPTOR SUBSTRATE 1"/>
    <property type="match status" value="1"/>
</dbReference>
<dbReference type="InterPro" id="IPR002404">
    <property type="entry name" value="IRS_PTB"/>
</dbReference>